<dbReference type="Pfam" id="PF01228">
    <property type="entry name" value="Gly_radical"/>
    <property type="match status" value="1"/>
</dbReference>
<reference evidence="18 19" key="1">
    <citation type="submission" date="2020-02" db="EMBL/GenBank/DDBJ databases">
        <title>Sequencing the genomes of 1000 actinobacteria strains.</title>
        <authorList>
            <person name="Klenk H.-P."/>
        </authorList>
    </citation>
    <scope>NUCLEOTIDE SEQUENCE [LARGE SCALE GENOMIC DNA]</scope>
    <source>
        <strain evidence="18 19">DSM 19609</strain>
    </source>
</reference>
<organism evidence="18 19">
    <name type="scientific">Brooklawnia cerclae</name>
    <dbReference type="NCBI Taxonomy" id="349934"/>
    <lineage>
        <taxon>Bacteria</taxon>
        <taxon>Bacillati</taxon>
        <taxon>Actinomycetota</taxon>
        <taxon>Actinomycetes</taxon>
        <taxon>Propionibacteriales</taxon>
        <taxon>Propionibacteriaceae</taxon>
        <taxon>Brooklawnia</taxon>
    </lineage>
</organism>
<comment type="similarity">
    <text evidence="3 15">Belongs to the glycyl radical enzyme (GRE) family. PFL subfamily.</text>
</comment>
<comment type="caution">
    <text evidence="18">The sequence shown here is derived from an EMBL/GenBank/DDBJ whole genome shotgun (WGS) entry which is preliminary data.</text>
</comment>
<evidence type="ECO:0000259" key="16">
    <source>
        <dbReference type="PROSITE" id="PS51149"/>
    </source>
</evidence>
<evidence type="ECO:0000256" key="12">
    <source>
        <dbReference type="ARBA" id="ARBA00031063"/>
    </source>
</evidence>
<dbReference type="Gene3D" id="3.20.70.20">
    <property type="match status" value="1"/>
</dbReference>
<dbReference type="PROSITE" id="PS51149">
    <property type="entry name" value="GLY_RADICAL_2"/>
    <property type="match status" value="1"/>
</dbReference>
<evidence type="ECO:0000256" key="9">
    <source>
        <dbReference type="ARBA" id="ARBA00022818"/>
    </source>
</evidence>
<keyword evidence="8 15" id="KW-0808">Transferase</keyword>
<dbReference type="CDD" id="cd01678">
    <property type="entry name" value="PFL1"/>
    <property type="match status" value="1"/>
</dbReference>
<feature type="domain" description="PFL" evidence="17">
    <location>
        <begin position="7"/>
        <end position="626"/>
    </location>
</feature>
<dbReference type="InterPro" id="IPR019777">
    <property type="entry name" value="Form_AcTrfase_GR_CS"/>
</dbReference>
<dbReference type="PANTHER" id="PTHR30191">
    <property type="entry name" value="FORMATE ACETYLTRANSFERASE"/>
    <property type="match status" value="1"/>
</dbReference>
<evidence type="ECO:0000256" key="3">
    <source>
        <dbReference type="ARBA" id="ARBA00008375"/>
    </source>
</evidence>
<dbReference type="RefSeq" id="WP_167168209.1">
    <property type="nucleotide sequence ID" value="NZ_BAAAOO010000007.1"/>
</dbReference>
<keyword evidence="19" id="KW-1185">Reference proteome</keyword>
<evidence type="ECO:0000256" key="6">
    <source>
        <dbReference type="ARBA" id="ARBA00022490"/>
    </source>
</evidence>
<dbReference type="EC" id="2.3.1.54" evidence="4 15"/>
<feature type="modified residue" description="Glycine radical" evidence="14">
    <location>
        <position position="731"/>
    </location>
</feature>
<evidence type="ECO:0000256" key="7">
    <source>
        <dbReference type="ARBA" id="ARBA00022526"/>
    </source>
</evidence>
<dbReference type="Pfam" id="PF02901">
    <property type="entry name" value="PFL-like"/>
    <property type="match status" value="1"/>
</dbReference>
<dbReference type="GO" id="GO:0008861">
    <property type="term" value="F:formate C-acetyltransferase activity"/>
    <property type="evidence" value="ECO:0007669"/>
    <property type="project" value="UniProtKB-EC"/>
</dbReference>
<dbReference type="InterPro" id="IPR004184">
    <property type="entry name" value="PFL_dom"/>
</dbReference>
<keyword evidence="10 15" id="KW-0119">Carbohydrate metabolism</keyword>
<keyword evidence="6 15" id="KW-0963">Cytoplasm</keyword>
<comment type="catalytic activity">
    <reaction evidence="13 15">
        <text>formate + acetyl-CoA = pyruvate + CoA</text>
        <dbReference type="Rhea" id="RHEA:11844"/>
        <dbReference type="ChEBI" id="CHEBI:15361"/>
        <dbReference type="ChEBI" id="CHEBI:15740"/>
        <dbReference type="ChEBI" id="CHEBI:57287"/>
        <dbReference type="ChEBI" id="CHEBI:57288"/>
        <dbReference type="EC" id="2.3.1.54"/>
    </reaction>
</comment>
<dbReference type="NCBIfam" id="TIGR01255">
    <property type="entry name" value="pyr_form_ly_1"/>
    <property type="match status" value="1"/>
</dbReference>
<comment type="subcellular location">
    <subcellularLocation>
        <location evidence="1 15">Cytoplasm</location>
    </subcellularLocation>
</comment>
<accession>A0ABX0SHG3</accession>
<dbReference type="PROSITE" id="PS00850">
    <property type="entry name" value="GLY_RADICAL_1"/>
    <property type="match status" value="1"/>
</dbReference>
<protein>
    <recommendedName>
        <fullName evidence="5 15">Formate acetyltransferase</fullName>
        <ecNumber evidence="4 15">2.3.1.54</ecNumber>
    </recommendedName>
    <alternativeName>
        <fullName evidence="12 15">Pyruvate formate-lyase</fullName>
    </alternativeName>
</protein>
<dbReference type="InterPro" id="IPR001150">
    <property type="entry name" value="Gly_radical"/>
</dbReference>
<name>A0ABX0SHG3_9ACTN</name>
<evidence type="ECO:0000256" key="10">
    <source>
        <dbReference type="ARBA" id="ARBA00023277"/>
    </source>
</evidence>
<keyword evidence="11 15" id="KW-0012">Acyltransferase</keyword>
<evidence type="ECO:0000256" key="1">
    <source>
        <dbReference type="ARBA" id="ARBA00004496"/>
    </source>
</evidence>
<evidence type="ECO:0000256" key="5">
    <source>
        <dbReference type="ARBA" id="ARBA00013897"/>
    </source>
</evidence>
<dbReference type="SUPFAM" id="SSF51998">
    <property type="entry name" value="PFL-like glycyl radical enzymes"/>
    <property type="match status" value="1"/>
</dbReference>
<gene>
    <name evidence="18" type="ORF">FB473_002483</name>
</gene>
<evidence type="ECO:0000313" key="18">
    <source>
        <dbReference type="EMBL" id="NIH57838.1"/>
    </source>
</evidence>
<dbReference type="EMBL" id="JAAMOZ010000001">
    <property type="protein sequence ID" value="NIH57838.1"/>
    <property type="molecule type" value="Genomic_DNA"/>
</dbReference>
<dbReference type="Proteomes" id="UP000749311">
    <property type="component" value="Unassembled WGS sequence"/>
</dbReference>
<sequence length="756" mass="84067">MTAEVTDRVSLGREDPWEGFEPGAWVDRIDVRDFILRNFTPYDGDASFLAGPTDKTLEVWQTLQRDYLSVERERRVYDVETHIPADVDAFDPGYICEADDVVVGLQTDVPLKRPMMPAGGWRMVETATREAGMEPDARVKEIYTKYRKTHNEAVFDIYTPRIRAARSAHVVTGLPDAYGRGRIIGDYRRVALYGVDRLIADKRREMDAVVDQPFSENWARYREEHAEQIKALGKLKNLGEQYGYDLSRPAADFVEAVQWTYFAYLASVKSQDGAAMSIGRLSGFFDVYAERDLAAGLITESEAQEVVDALVTKLRIVRFLRTVDYDQIFSGDPYWATWSDGGFADDGRTLVTKTSFRLLQTLRNLGPAPEPNITIYWDAGLPAGYKEFCAQISIETSAIQYESDAEIRSHWGDDTAIACCVSPMAVGKQMQFFGARLNAAKTLLYAINGGRDEMSGKQIAQGFEPVTGDGPLDFDTVWAAYDRMLTWAVETYVEALNIIHYCHDKYAYEAVEMALHDDEIVRTMGCGIAGLSIVADSLSAIKYAQVTPVRDASGLVVEYETTGEFPLYGNDDDRADEIARLVVSTVMDKIRSIKLYRDAVPTQSVLTITSNVVYGKATGAFPCGHEAGTPFAPGANPENGRDTHGMLASMMSVGKLDYDDALDGISLTNTITPPALGRTGEERITNLVGILDAGMGEGLYHANINVLNRQTLLDAMEHPENYPQLTIRVSGYAVNFVKLTREQQLDVLSRTFHESV</sequence>
<evidence type="ECO:0000256" key="8">
    <source>
        <dbReference type="ARBA" id="ARBA00022679"/>
    </source>
</evidence>
<dbReference type="PROSITE" id="PS51554">
    <property type="entry name" value="PFL"/>
    <property type="match status" value="1"/>
</dbReference>
<evidence type="ECO:0000313" key="19">
    <source>
        <dbReference type="Proteomes" id="UP000749311"/>
    </source>
</evidence>
<dbReference type="PANTHER" id="PTHR30191:SF0">
    <property type="entry name" value="FORMATE ACETYLTRANSFERASE 1"/>
    <property type="match status" value="1"/>
</dbReference>
<evidence type="ECO:0000259" key="17">
    <source>
        <dbReference type="PROSITE" id="PS51554"/>
    </source>
</evidence>
<evidence type="ECO:0000256" key="15">
    <source>
        <dbReference type="RuleBase" id="RU368075"/>
    </source>
</evidence>
<feature type="domain" description="Glycine radical" evidence="16">
    <location>
        <begin position="633"/>
        <end position="756"/>
    </location>
</feature>
<dbReference type="InterPro" id="IPR005949">
    <property type="entry name" value="Form_AcTrfase"/>
</dbReference>
<comment type="pathway">
    <text evidence="2 15">Fermentation; pyruvate fermentation; formate from pyruvate: step 1/1.</text>
</comment>
<evidence type="ECO:0000256" key="14">
    <source>
        <dbReference type="PROSITE-ProRule" id="PRU00493"/>
    </source>
</evidence>
<evidence type="ECO:0000256" key="11">
    <source>
        <dbReference type="ARBA" id="ARBA00023315"/>
    </source>
</evidence>
<evidence type="ECO:0000256" key="4">
    <source>
        <dbReference type="ARBA" id="ARBA00013214"/>
    </source>
</evidence>
<dbReference type="InterPro" id="IPR050244">
    <property type="entry name" value="Auton_GlycylRad_Cofactor"/>
</dbReference>
<keyword evidence="7 15" id="KW-0313">Glucose metabolism</keyword>
<evidence type="ECO:0000256" key="13">
    <source>
        <dbReference type="ARBA" id="ARBA00049029"/>
    </source>
</evidence>
<comment type="subunit">
    <text evidence="15">Homodimer.</text>
</comment>
<evidence type="ECO:0000256" key="2">
    <source>
        <dbReference type="ARBA" id="ARBA00004809"/>
    </source>
</evidence>
<keyword evidence="9 14" id="KW-0556">Organic radical</keyword>
<dbReference type="PIRSF" id="PIRSF000379">
    <property type="entry name" value="For_Ac_trans_1"/>
    <property type="match status" value="1"/>
</dbReference>
<proteinExistence type="inferred from homology"/>